<evidence type="ECO:0000256" key="4">
    <source>
        <dbReference type="ARBA" id="ARBA00022723"/>
    </source>
</evidence>
<dbReference type="InterPro" id="IPR033749">
    <property type="entry name" value="Polyprenyl_synt_CS"/>
</dbReference>
<dbReference type="PROSITE" id="PS00723">
    <property type="entry name" value="POLYPRENYL_SYNTHASE_1"/>
    <property type="match status" value="1"/>
</dbReference>
<dbReference type="CDD" id="cd00685">
    <property type="entry name" value="Trans_IPPS_HT"/>
    <property type="match status" value="1"/>
</dbReference>
<comment type="cofactor">
    <cofactor evidence="1">
        <name>Mg(2+)</name>
        <dbReference type="ChEBI" id="CHEBI:18420"/>
    </cofactor>
</comment>
<accession>K0J2K3</accession>
<dbReference type="EMBL" id="AP012050">
    <property type="protein sequence ID" value="BAM47372.1"/>
    <property type="molecule type" value="Genomic_DNA"/>
</dbReference>
<dbReference type="PROSITE" id="PS00444">
    <property type="entry name" value="POLYPRENYL_SYNTHASE_2"/>
    <property type="match status" value="1"/>
</dbReference>
<organism evidence="7 8">
    <name type="scientific">Amphibacillus xylanus (strain ATCC 51415 / DSM 6626 / JCM 7361 / LMG 17667 / NBRC 15112 / Ep01)</name>
    <dbReference type="NCBI Taxonomy" id="698758"/>
    <lineage>
        <taxon>Bacteria</taxon>
        <taxon>Bacillati</taxon>
        <taxon>Bacillota</taxon>
        <taxon>Bacilli</taxon>
        <taxon>Bacillales</taxon>
        <taxon>Bacillaceae</taxon>
        <taxon>Amphibacillus</taxon>
    </lineage>
</organism>
<dbReference type="HOGENOM" id="CLU_014015_2_0_9"/>
<comment type="similarity">
    <text evidence="2 6">Belongs to the FPP/GGPP synthase family.</text>
</comment>
<dbReference type="InterPro" id="IPR008949">
    <property type="entry name" value="Isoprenoid_synthase_dom_sf"/>
</dbReference>
<evidence type="ECO:0000313" key="7">
    <source>
        <dbReference type="EMBL" id="BAM47372.1"/>
    </source>
</evidence>
<dbReference type="Proteomes" id="UP000006294">
    <property type="component" value="Chromosome"/>
</dbReference>
<dbReference type="OrthoDB" id="9805316at2"/>
<keyword evidence="4" id="KW-0479">Metal-binding</keyword>
<dbReference type="PANTHER" id="PTHR12001">
    <property type="entry name" value="GERANYLGERANYL PYROPHOSPHATE SYNTHASE"/>
    <property type="match status" value="1"/>
</dbReference>
<keyword evidence="3 6" id="KW-0808">Transferase</keyword>
<evidence type="ECO:0000256" key="5">
    <source>
        <dbReference type="ARBA" id="ARBA00022842"/>
    </source>
</evidence>
<evidence type="ECO:0000256" key="2">
    <source>
        <dbReference type="ARBA" id="ARBA00006706"/>
    </source>
</evidence>
<sequence>MNLLLQYRDLENEIKQIDQILYGRLSQADEPIRSAAIQLLQAGGKRSRPLLCLISSSFGERDRTKAYDMASAIELIHMSSLIHDDMIDNAQLRRGKKTIHLQYNTLIATMVGDYLVAEALEIMALVEDKQAHQLFSNTLKQLAIGELIQYQNRYQLERSLKTYFKKNRNKTAKFIGLSCILGAIATQADKKLQKHLYLIGYYLGMSYQIVDDILDFSSNSDEMGKLIGQDLREGYLTLPTLLAMNDDQIYKKVHNLFKQSNQGNVLDFEDLIADIKNSDAISKAYQYSQWYLEKARQKINQLPDQAEKYIFLQLIGYLSKRKY</sequence>
<keyword evidence="8" id="KW-1185">Reference proteome</keyword>
<dbReference type="STRING" id="698758.AXY_12400"/>
<dbReference type="SFLD" id="SFLDS00005">
    <property type="entry name" value="Isoprenoid_Synthase_Type_I"/>
    <property type="match status" value="1"/>
</dbReference>
<evidence type="ECO:0000313" key="8">
    <source>
        <dbReference type="Proteomes" id="UP000006294"/>
    </source>
</evidence>
<dbReference type="KEGG" id="axl:AXY_12400"/>
<dbReference type="AlphaFoldDB" id="K0J2K3"/>
<dbReference type="SUPFAM" id="SSF48576">
    <property type="entry name" value="Terpenoid synthases"/>
    <property type="match status" value="1"/>
</dbReference>
<dbReference type="GO" id="GO:0008299">
    <property type="term" value="P:isoprenoid biosynthetic process"/>
    <property type="evidence" value="ECO:0007669"/>
    <property type="project" value="InterPro"/>
</dbReference>
<protein>
    <submittedName>
        <fullName evidence="7">Putative heptaprenyl diphosphate synthase component II</fullName>
        <ecNumber evidence="7">2.5.1.30</ecNumber>
    </submittedName>
</protein>
<dbReference type="EC" id="2.5.1.30" evidence="7"/>
<evidence type="ECO:0000256" key="3">
    <source>
        <dbReference type="ARBA" id="ARBA00022679"/>
    </source>
</evidence>
<keyword evidence="5" id="KW-0460">Magnesium</keyword>
<evidence type="ECO:0000256" key="6">
    <source>
        <dbReference type="RuleBase" id="RU004466"/>
    </source>
</evidence>
<reference evidence="7 8" key="1">
    <citation type="submission" date="2011-01" db="EMBL/GenBank/DDBJ databases">
        <title>Whole genome sequence of Amphibacillus xylinus NBRC 15112.</title>
        <authorList>
            <person name="Nakazawa H."/>
            <person name="Katano Y."/>
            <person name="Nakamura S."/>
            <person name="Sasagawa M."/>
            <person name="Fukada J."/>
            <person name="Arai T."/>
            <person name="Sasakura N."/>
            <person name="Mochizuki D."/>
            <person name="Hosoyama A."/>
            <person name="Harada K."/>
            <person name="Horikawa H."/>
            <person name="Kato Y."/>
            <person name="Harada T."/>
            <person name="Sasaki K."/>
            <person name="Sekiguchi M."/>
            <person name="Hodoyama M."/>
            <person name="Nishiko R."/>
            <person name="Narita H."/>
            <person name="Hanamaki A."/>
            <person name="Hata C."/>
            <person name="Konno Y."/>
            <person name="Niimura Y."/>
            <person name="Yamazaki S."/>
            <person name="Fujita N."/>
        </authorList>
    </citation>
    <scope>NUCLEOTIDE SEQUENCE [LARGE SCALE GENOMIC DNA]</scope>
    <source>
        <strain evidence="8">ATCC 51415 / DSM 6626 / JCM 7361 / LMG 17667 / NBRC 15112 / Ep01</strain>
    </source>
</reference>
<dbReference type="GO" id="GO:0046872">
    <property type="term" value="F:metal ion binding"/>
    <property type="evidence" value="ECO:0007669"/>
    <property type="project" value="UniProtKB-KW"/>
</dbReference>
<gene>
    <name evidence="7" type="primary">hepT</name>
    <name evidence="7" type="ordered locus">AXY_12400</name>
</gene>
<dbReference type="Gene3D" id="1.10.600.10">
    <property type="entry name" value="Farnesyl Diphosphate Synthase"/>
    <property type="match status" value="1"/>
</dbReference>
<dbReference type="InterPro" id="IPR000092">
    <property type="entry name" value="Polyprenyl_synt"/>
</dbReference>
<evidence type="ECO:0000256" key="1">
    <source>
        <dbReference type="ARBA" id="ARBA00001946"/>
    </source>
</evidence>
<proteinExistence type="inferred from homology"/>
<dbReference type="GO" id="GO:0000010">
    <property type="term" value="F:heptaprenyl diphosphate synthase activity"/>
    <property type="evidence" value="ECO:0007669"/>
    <property type="project" value="UniProtKB-EC"/>
</dbReference>
<dbReference type="Pfam" id="PF00348">
    <property type="entry name" value="polyprenyl_synt"/>
    <property type="match status" value="1"/>
</dbReference>
<dbReference type="eggNOG" id="COG0142">
    <property type="taxonomic scope" value="Bacteria"/>
</dbReference>
<dbReference type="PANTHER" id="PTHR12001:SF69">
    <property type="entry name" value="ALL TRANS-POLYPRENYL-DIPHOSPHATE SYNTHASE PDSS1"/>
    <property type="match status" value="1"/>
</dbReference>
<dbReference type="RefSeq" id="WP_015009977.1">
    <property type="nucleotide sequence ID" value="NC_018704.1"/>
</dbReference>
<name>K0J2K3_AMPXN</name>